<protein>
    <recommendedName>
        <fullName evidence="9">Peptidase S54 rhomboid domain-containing protein</fullName>
    </recommendedName>
</protein>
<evidence type="ECO:0000256" key="4">
    <source>
        <dbReference type="ARBA" id="ARBA00022801"/>
    </source>
</evidence>
<dbReference type="InterPro" id="IPR050925">
    <property type="entry name" value="Rhomboid_protease_S54"/>
</dbReference>
<keyword evidence="5 8" id="KW-1133">Transmembrane helix</keyword>
<dbReference type="PANTHER" id="PTHR43731">
    <property type="entry name" value="RHOMBOID PROTEASE"/>
    <property type="match status" value="1"/>
</dbReference>
<feature type="transmembrane region" description="Helical" evidence="8">
    <location>
        <begin position="108"/>
        <end position="125"/>
    </location>
</feature>
<keyword evidence="11" id="KW-1185">Reference proteome</keyword>
<dbReference type="SUPFAM" id="SSF144091">
    <property type="entry name" value="Rhomboid-like"/>
    <property type="match status" value="1"/>
</dbReference>
<evidence type="ECO:0000256" key="8">
    <source>
        <dbReference type="SAM" id="Phobius"/>
    </source>
</evidence>
<organism evidence="10 11">
    <name type="scientific">Byssothecium circinans</name>
    <dbReference type="NCBI Taxonomy" id="147558"/>
    <lineage>
        <taxon>Eukaryota</taxon>
        <taxon>Fungi</taxon>
        <taxon>Dikarya</taxon>
        <taxon>Ascomycota</taxon>
        <taxon>Pezizomycotina</taxon>
        <taxon>Dothideomycetes</taxon>
        <taxon>Pleosporomycetidae</taxon>
        <taxon>Pleosporales</taxon>
        <taxon>Massarineae</taxon>
        <taxon>Massarinaceae</taxon>
        <taxon>Byssothecium</taxon>
    </lineage>
</organism>
<keyword evidence="4" id="KW-0378">Hydrolase</keyword>
<dbReference type="OrthoDB" id="10260614at2759"/>
<dbReference type="Gene3D" id="1.20.1540.10">
    <property type="entry name" value="Rhomboid-like"/>
    <property type="match status" value="1"/>
</dbReference>
<reference evidence="10" key="1">
    <citation type="journal article" date="2020" name="Stud. Mycol.">
        <title>101 Dothideomycetes genomes: a test case for predicting lifestyles and emergence of pathogens.</title>
        <authorList>
            <person name="Haridas S."/>
            <person name="Albert R."/>
            <person name="Binder M."/>
            <person name="Bloem J."/>
            <person name="Labutti K."/>
            <person name="Salamov A."/>
            <person name="Andreopoulos B."/>
            <person name="Baker S."/>
            <person name="Barry K."/>
            <person name="Bills G."/>
            <person name="Bluhm B."/>
            <person name="Cannon C."/>
            <person name="Castanera R."/>
            <person name="Culley D."/>
            <person name="Daum C."/>
            <person name="Ezra D."/>
            <person name="Gonzalez J."/>
            <person name="Henrissat B."/>
            <person name="Kuo A."/>
            <person name="Liang C."/>
            <person name="Lipzen A."/>
            <person name="Lutzoni F."/>
            <person name="Magnuson J."/>
            <person name="Mondo S."/>
            <person name="Nolan M."/>
            <person name="Ohm R."/>
            <person name="Pangilinan J."/>
            <person name="Park H.-J."/>
            <person name="Ramirez L."/>
            <person name="Alfaro M."/>
            <person name="Sun H."/>
            <person name="Tritt A."/>
            <person name="Yoshinaga Y."/>
            <person name="Zwiers L.-H."/>
            <person name="Turgeon B."/>
            <person name="Goodwin S."/>
            <person name="Spatafora J."/>
            <person name="Crous P."/>
            <person name="Grigoriev I."/>
        </authorList>
    </citation>
    <scope>NUCLEOTIDE SEQUENCE</scope>
    <source>
        <strain evidence="10">CBS 675.92</strain>
    </source>
</reference>
<name>A0A6A5TU41_9PLEO</name>
<evidence type="ECO:0000256" key="3">
    <source>
        <dbReference type="ARBA" id="ARBA00022692"/>
    </source>
</evidence>
<keyword evidence="3 8" id="KW-0812">Transmembrane</keyword>
<feature type="transmembrane region" description="Helical" evidence="8">
    <location>
        <begin position="173"/>
        <end position="194"/>
    </location>
</feature>
<feature type="domain" description="Peptidase S54 rhomboid" evidence="9">
    <location>
        <begin position="209"/>
        <end position="362"/>
    </location>
</feature>
<sequence>MSLLRCSTPLLRLYPSHLRLSSAAHWRPTYCAVHHANQARDKHHQPLRRQSSPTPKQPQYRPGQPDSTSVREENAVPHKVYFSPGDENYQHAEEEATFKLPKVRQLRPAIFALALSSAFYAYFSYRQAKEELKPQSWNIPNPLDQWRPQRRTAPTPTEVVTNVWNQLDPMSKLTWGIIGTNAVVHLSSFALPGLWERLWHTPARNVSSTLFTSAFVHSGAMHFGFNMFACYNFLPIAGYSPLFQANTNHMLSFYLSTALLSGYAQHLASCIFTKTRAVPSILIPSGGASGALFAIFGVFCMEYPTHQVGIVFLPFGFDAQYFLPAVMLFDFVGMVRGFKFVSFGHAAHLSGATIGAAYSFFDGHKTVWRPAVDFWKRRLQNRA</sequence>
<feature type="transmembrane region" description="Helical" evidence="8">
    <location>
        <begin position="214"/>
        <end position="234"/>
    </location>
</feature>
<dbReference type="Proteomes" id="UP000800035">
    <property type="component" value="Unassembled WGS sequence"/>
</dbReference>
<evidence type="ECO:0000313" key="10">
    <source>
        <dbReference type="EMBL" id="KAF1955824.1"/>
    </source>
</evidence>
<evidence type="ECO:0000256" key="5">
    <source>
        <dbReference type="ARBA" id="ARBA00022989"/>
    </source>
</evidence>
<dbReference type="AlphaFoldDB" id="A0A6A5TU41"/>
<evidence type="ECO:0000256" key="2">
    <source>
        <dbReference type="ARBA" id="ARBA00009045"/>
    </source>
</evidence>
<dbReference type="EMBL" id="ML976993">
    <property type="protein sequence ID" value="KAF1955824.1"/>
    <property type="molecule type" value="Genomic_DNA"/>
</dbReference>
<feature type="transmembrane region" description="Helical" evidence="8">
    <location>
        <begin position="280"/>
        <end position="299"/>
    </location>
</feature>
<comment type="similarity">
    <text evidence="2">Belongs to the peptidase S54 family.</text>
</comment>
<keyword evidence="6 8" id="KW-0472">Membrane</keyword>
<proteinExistence type="inferred from homology"/>
<dbReference type="Pfam" id="PF01694">
    <property type="entry name" value="Rhomboid"/>
    <property type="match status" value="1"/>
</dbReference>
<dbReference type="GO" id="GO:0006465">
    <property type="term" value="P:signal peptide processing"/>
    <property type="evidence" value="ECO:0007669"/>
    <property type="project" value="TreeGrafter"/>
</dbReference>
<feature type="region of interest" description="Disordered" evidence="7">
    <location>
        <begin position="37"/>
        <end position="75"/>
    </location>
</feature>
<evidence type="ECO:0000256" key="6">
    <source>
        <dbReference type="ARBA" id="ARBA00023136"/>
    </source>
</evidence>
<comment type="subcellular location">
    <subcellularLocation>
        <location evidence="1">Membrane</location>
        <topology evidence="1">Multi-pass membrane protein</topology>
    </subcellularLocation>
</comment>
<dbReference type="InterPro" id="IPR035952">
    <property type="entry name" value="Rhomboid-like_sf"/>
</dbReference>
<gene>
    <name evidence="10" type="ORF">CC80DRAFT_548893</name>
</gene>
<evidence type="ECO:0000313" key="11">
    <source>
        <dbReference type="Proteomes" id="UP000800035"/>
    </source>
</evidence>
<evidence type="ECO:0000259" key="9">
    <source>
        <dbReference type="Pfam" id="PF01694"/>
    </source>
</evidence>
<accession>A0A6A5TU41</accession>
<dbReference type="InterPro" id="IPR022764">
    <property type="entry name" value="Peptidase_S54_rhomboid_dom"/>
</dbReference>
<evidence type="ECO:0000256" key="1">
    <source>
        <dbReference type="ARBA" id="ARBA00004141"/>
    </source>
</evidence>
<dbReference type="GO" id="GO:0004252">
    <property type="term" value="F:serine-type endopeptidase activity"/>
    <property type="evidence" value="ECO:0007669"/>
    <property type="project" value="InterPro"/>
</dbReference>
<feature type="transmembrane region" description="Helical" evidence="8">
    <location>
        <begin position="254"/>
        <end position="273"/>
    </location>
</feature>
<evidence type="ECO:0000256" key="7">
    <source>
        <dbReference type="SAM" id="MobiDB-lite"/>
    </source>
</evidence>
<dbReference type="PANTHER" id="PTHR43731:SF14">
    <property type="entry name" value="PRESENILIN-ASSOCIATED RHOMBOID-LIKE PROTEIN, MITOCHONDRIAL"/>
    <property type="match status" value="1"/>
</dbReference>
<dbReference type="GO" id="GO:0016020">
    <property type="term" value="C:membrane"/>
    <property type="evidence" value="ECO:0007669"/>
    <property type="project" value="UniProtKB-SubCell"/>
</dbReference>